<evidence type="ECO:0000313" key="5">
    <source>
        <dbReference type="EMBL" id="CAI6355355.1"/>
    </source>
</evidence>
<keyword evidence="3" id="KW-0862">Zinc</keyword>
<name>A0AAV0WHE6_9HEMI</name>
<sequence>MLKWLVDEELAMLAINTNKLISESDVECIPKRVQCAIIDETIAVGEIKHFFTTDGWTAVQQIINAKKQRATWVCPVCSEDASTKSICCNRCLEWSHFICARVNVKSKQWFCTICKLAAK</sequence>
<organism evidence="5 6">
    <name type="scientific">Macrosiphum euphorbiae</name>
    <name type="common">potato aphid</name>
    <dbReference type="NCBI Taxonomy" id="13131"/>
    <lineage>
        <taxon>Eukaryota</taxon>
        <taxon>Metazoa</taxon>
        <taxon>Ecdysozoa</taxon>
        <taxon>Arthropoda</taxon>
        <taxon>Hexapoda</taxon>
        <taxon>Insecta</taxon>
        <taxon>Pterygota</taxon>
        <taxon>Neoptera</taxon>
        <taxon>Paraneoptera</taxon>
        <taxon>Hemiptera</taxon>
        <taxon>Sternorrhyncha</taxon>
        <taxon>Aphidomorpha</taxon>
        <taxon>Aphidoidea</taxon>
        <taxon>Aphididae</taxon>
        <taxon>Macrosiphini</taxon>
        <taxon>Macrosiphum</taxon>
    </lineage>
</organism>
<dbReference type="SMART" id="SM00249">
    <property type="entry name" value="PHD"/>
    <property type="match status" value="1"/>
</dbReference>
<dbReference type="InterPro" id="IPR013083">
    <property type="entry name" value="Znf_RING/FYVE/PHD"/>
</dbReference>
<evidence type="ECO:0000313" key="6">
    <source>
        <dbReference type="Proteomes" id="UP001160148"/>
    </source>
</evidence>
<dbReference type="SUPFAM" id="SSF57903">
    <property type="entry name" value="FYVE/PHD zinc finger"/>
    <property type="match status" value="1"/>
</dbReference>
<reference evidence="5 6" key="1">
    <citation type="submission" date="2023-01" db="EMBL/GenBank/DDBJ databases">
        <authorList>
            <person name="Whitehead M."/>
        </authorList>
    </citation>
    <scope>NUCLEOTIDE SEQUENCE [LARGE SCALE GENOMIC DNA]</scope>
</reference>
<evidence type="ECO:0000259" key="4">
    <source>
        <dbReference type="SMART" id="SM00249"/>
    </source>
</evidence>
<dbReference type="Proteomes" id="UP001160148">
    <property type="component" value="Unassembled WGS sequence"/>
</dbReference>
<dbReference type="GO" id="GO:0008270">
    <property type="term" value="F:zinc ion binding"/>
    <property type="evidence" value="ECO:0007669"/>
    <property type="project" value="UniProtKB-KW"/>
</dbReference>
<keyword evidence="1" id="KW-0479">Metal-binding</keyword>
<evidence type="ECO:0000256" key="3">
    <source>
        <dbReference type="ARBA" id="ARBA00022833"/>
    </source>
</evidence>
<gene>
    <name evidence="5" type="ORF">MEUPH1_LOCUS11221</name>
</gene>
<protein>
    <recommendedName>
        <fullName evidence="4">Zinc finger PHD-type domain-containing protein</fullName>
    </recommendedName>
</protein>
<dbReference type="InterPro" id="IPR001965">
    <property type="entry name" value="Znf_PHD"/>
</dbReference>
<evidence type="ECO:0000256" key="1">
    <source>
        <dbReference type="ARBA" id="ARBA00022723"/>
    </source>
</evidence>
<dbReference type="Gene3D" id="3.30.40.10">
    <property type="entry name" value="Zinc/RING finger domain, C3HC4 (zinc finger)"/>
    <property type="match status" value="1"/>
</dbReference>
<dbReference type="AlphaFoldDB" id="A0AAV0WHE6"/>
<dbReference type="EMBL" id="CARXXK010000002">
    <property type="protein sequence ID" value="CAI6355355.1"/>
    <property type="molecule type" value="Genomic_DNA"/>
</dbReference>
<keyword evidence="6" id="KW-1185">Reference proteome</keyword>
<keyword evidence="2" id="KW-0863">Zinc-finger</keyword>
<comment type="caution">
    <text evidence="5">The sequence shown here is derived from an EMBL/GenBank/DDBJ whole genome shotgun (WGS) entry which is preliminary data.</text>
</comment>
<proteinExistence type="predicted"/>
<dbReference type="InterPro" id="IPR011011">
    <property type="entry name" value="Znf_FYVE_PHD"/>
</dbReference>
<accession>A0AAV0WHE6</accession>
<evidence type="ECO:0000256" key="2">
    <source>
        <dbReference type="ARBA" id="ARBA00022771"/>
    </source>
</evidence>
<feature type="domain" description="Zinc finger PHD-type" evidence="4">
    <location>
        <begin position="73"/>
        <end position="115"/>
    </location>
</feature>